<dbReference type="EMBL" id="SRLO01000089">
    <property type="protein sequence ID" value="TNN76881.1"/>
    <property type="molecule type" value="Genomic_DNA"/>
</dbReference>
<gene>
    <name evidence="2" type="ORF">EYF80_012934</name>
</gene>
<proteinExistence type="predicted"/>
<reference evidence="2 3" key="1">
    <citation type="submission" date="2019-03" db="EMBL/GenBank/DDBJ databases">
        <title>First draft genome of Liparis tanakae, snailfish: a comprehensive survey of snailfish specific genes.</title>
        <authorList>
            <person name="Kim W."/>
            <person name="Song I."/>
            <person name="Jeong J.-H."/>
            <person name="Kim D."/>
            <person name="Kim S."/>
            <person name="Ryu S."/>
            <person name="Song J.Y."/>
            <person name="Lee S.K."/>
        </authorList>
    </citation>
    <scope>NUCLEOTIDE SEQUENCE [LARGE SCALE GENOMIC DNA]</scope>
    <source>
        <tissue evidence="2">Muscle</tissue>
    </source>
</reference>
<dbReference type="AlphaFoldDB" id="A0A4Z2IGN6"/>
<feature type="compositionally biased region" description="Basic and acidic residues" evidence="1">
    <location>
        <begin position="13"/>
        <end position="26"/>
    </location>
</feature>
<feature type="compositionally biased region" description="Low complexity" evidence="1">
    <location>
        <begin position="102"/>
        <end position="111"/>
    </location>
</feature>
<evidence type="ECO:0000313" key="3">
    <source>
        <dbReference type="Proteomes" id="UP000314294"/>
    </source>
</evidence>
<organism evidence="2 3">
    <name type="scientific">Liparis tanakae</name>
    <name type="common">Tanaka's snailfish</name>
    <dbReference type="NCBI Taxonomy" id="230148"/>
    <lineage>
        <taxon>Eukaryota</taxon>
        <taxon>Metazoa</taxon>
        <taxon>Chordata</taxon>
        <taxon>Craniata</taxon>
        <taxon>Vertebrata</taxon>
        <taxon>Euteleostomi</taxon>
        <taxon>Actinopterygii</taxon>
        <taxon>Neopterygii</taxon>
        <taxon>Teleostei</taxon>
        <taxon>Neoteleostei</taxon>
        <taxon>Acanthomorphata</taxon>
        <taxon>Eupercaria</taxon>
        <taxon>Perciformes</taxon>
        <taxon>Cottioidei</taxon>
        <taxon>Cottales</taxon>
        <taxon>Liparidae</taxon>
        <taxon>Liparis</taxon>
    </lineage>
</organism>
<sequence>MAQLFMCTPHTLHTHESHGPEEDNLARKGIPVLPTNGGCVPVTETQTLSAKGRGVLPNTDRSESHRDRSRDNFPFITASPPPLHERQDDNHSAITQLAAVNPPAATPSATSPERDGRDRTGTETERLNHRAVIKPVIAPRWTLPSSVLTDRKGYTSPASLSEDYISSVYGLYSVVRCAVDFYNILYILACAQDQQNRDPLREKRLHGAT</sequence>
<protein>
    <submittedName>
        <fullName evidence="2">Uncharacterized protein</fullName>
    </submittedName>
</protein>
<feature type="region of interest" description="Disordered" evidence="1">
    <location>
        <begin position="1"/>
        <end position="27"/>
    </location>
</feature>
<feature type="compositionally biased region" description="Basic and acidic residues" evidence="1">
    <location>
        <begin position="60"/>
        <end position="71"/>
    </location>
</feature>
<feature type="region of interest" description="Disordered" evidence="1">
    <location>
        <begin position="46"/>
        <end position="126"/>
    </location>
</feature>
<feature type="compositionally biased region" description="Basic and acidic residues" evidence="1">
    <location>
        <begin position="112"/>
        <end position="126"/>
    </location>
</feature>
<dbReference type="Proteomes" id="UP000314294">
    <property type="component" value="Unassembled WGS sequence"/>
</dbReference>
<evidence type="ECO:0000313" key="2">
    <source>
        <dbReference type="EMBL" id="TNN76881.1"/>
    </source>
</evidence>
<comment type="caution">
    <text evidence="2">The sequence shown here is derived from an EMBL/GenBank/DDBJ whole genome shotgun (WGS) entry which is preliminary data.</text>
</comment>
<keyword evidence="3" id="KW-1185">Reference proteome</keyword>
<accession>A0A4Z2IGN6</accession>
<name>A0A4Z2IGN6_9TELE</name>
<evidence type="ECO:0000256" key="1">
    <source>
        <dbReference type="SAM" id="MobiDB-lite"/>
    </source>
</evidence>